<evidence type="ECO:0008006" key="4">
    <source>
        <dbReference type="Google" id="ProtNLM"/>
    </source>
</evidence>
<evidence type="ECO:0000256" key="1">
    <source>
        <dbReference type="ARBA" id="ARBA00022529"/>
    </source>
</evidence>
<dbReference type="InterPro" id="IPR023346">
    <property type="entry name" value="Lysozyme-like_dom_sf"/>
</dbReference>
<evidence type="ECO:0000313" key="3">
    <source>
        <dbReference type="EMBL" id="SVA78540.1"/>
    </source>
</evidence>
<accession>A0A381YNK3</accession>
<dbReference type="PANTHER" id="PTHR37406:SF1">
    <property type="entry name" value="T4-TYPE LYSOZYME 1-RELATED"/>
    <property type="match status" value="1"/>
</dbReference>
<dbReference type="GO" id="GO:0042742">
    <property type="term" value="P:defense response to bacterium"/>
    <property type="evidence" value="ECO:0007669"/>
    <property type="project" value="UniProtKB-KW"/>
</dbReference>
<dbReference type="InterPro" id="IPR002196">
    <property type="entry name" value="Glyco_hydro_24"/>
</dbReference>
<dbReference type="SUPFAM" id="SSF53955">
    <property type="entry name" value="Lysozyme-like"/>
    <property type="match status" value="1"/>
</dbReference>
<dbReference type="GO" id="GO:0003796">
    <property type="term" value="F:lysozyme activity"/>
    <property type="evidence" value="ECO:0007669"/>
    <property type="project" value="InterPro"/>
</dbReference>
<keyword evidence="1" id="KW-0929">Antimicrobial</keyword>
<dbReference type="PANTHER" id="PTHR37406">
    <property type="entry name" value="T4-TYPE LYSOZYME 1-RELATED"/>
    <property type="match status" value="1"/>
</dbReference>
<name>A0A381YNK3_9ZZZZ</name>
<dbReference type="InterPro" id="IPR052619">
    <property type="entry name" value="Phage_lysozyme-like"/>
</dbReference>
<dbReference type="EMBL" id="UINC01018653">
    <property type="protein sequence ID" value="SVA78540.1"/>
    <property type="molecule type" value="Genomic_DNA"/>
</dbReference>
<gene>
    <name evidence="3" type="ORF">METZ01_LOCUS131394</name>
</gene>
<organism evidence="3">
    <name type="scientific">marine metagenome</name>
    <dbReference type="NCBI Taxonomy" id="408172"/>
    <lineage>
        <taxon>unclassified sequences</taxon>
        <taxon>metagenomes</taxon>
        <taxon>ecological metagenomes</taxon>
    </lineage>
</organism>
<dbReference type="InterPro" id="IPR023347">
    <property type="entry name" value="Lysozyme_dom_sf"/>
</dbReference>
<dbReference type="Pfam" id="PF00959">
    <property type="entry name" value="Phage_lysozyme"/>
    <property type="match status" value="1"/>
</dbReference>
<dbReference type="PRINTS" id="PR00684">
    <property type="entry name" value="T4LYSOZYME"/>
</dbReference>
<keyword evidence="2" id="KW-0081">Bacteriolytic enzyme</keyword>
<protein>
    <recommendedName>
        <fullName evidence="4">Lysozyme</fullName>
    </recommendedName>
</protein>
<dbReference type="AlphaFoldDB" id="A0A381YNK3"/>
<proteinExistence type="predicted"/>
<dbReference type="Gene3D" id="1.10.530.40">
    <property type="match status" value="1"/>
</dbReference>
<evidence type="ECO:0000256" key="2">
    <source>
        <dbReference type="ARBA" id="ARBA00022638"/>
    </source>
</evidence>
<dbReference type="GO" id="GO:0031640">
    <property type="term" value="P:killing of cells of another organism"/>
    <property type="evidence" value="ECO:0007669"/>
    <property type="project" value="UniProtKB-KW"/>
</dbReference>
<dbReference type="GO" id="GO:0009253">
    <property type="term" value="P:peptidoglycan catabolic process"/>
    <property type="evidence" value="ECO:0007669"/>
    <property type="project" value="InterPro"/>
</dbReference>
<dbReference type="GO" id="GO:0016998">
    <property type="term" value="P:cell wall macromolecule catabolic process"/>
    <property type="evidence" value="ECO:0007669"/>
    <property type="project" value="InterPro"/>
</dbReference>
<dbReference type="InterPro" id="IPR001165">
    <property type="entry name" value="T4-type_lysozyme"/>
</dbReference>
<reference evidence="3" key="1">
    <citation type="submission" date="2018-05" db="EMBL/GenBank/DDBJ databases">
        <authorList>
            <person name="Lanie J.A."/>
            <person name="Ng W.-L."/>
            <person name="Kazmierczak K.M."/>
            <person name="Andrzejewski T.M."/>
            <person name="Davidsen T.M."/>
            <person name="Wayne K.J."/>
            <person name="Tettelin H."/>
            <person name="Glass J.I."/>
            <person name="Rusch D."/>
            <person name="Podicherti R."/>
            <person name="Tsui H.-C.T."/>
            <person name="Winkler M.E."/>
        </authorList>
    </citation>
    <scope>NUCLEOTIDE SEQUENCE</scope>
</reference>
<sequence length="159" mass="18291">MTVDVKKVYEEISADEGKILHKYLCSESHPTIGIGHKVLDDDAEADLPVHDAYGDVPENECISEGRCYELFQQDVQIAIDGCRQIYDNWEELPEEAQHVLTNMCFQLGQGGLSKFKNFKIAIEDYQWQRASVEMLDSRWNRQTPERAQRLSERVAALEN</sequence>